<keyword evidence="1" id="KW-0813">Transport</keyword>
<comment type="caution">
    <text evidence="7">The sequence shown here is derived from an EMBL/GenBank/DDBJ whole genome shotgun (WGS) entry which is preliminary data.</text>
</comment>
<accession>A0ABD1NA56</accession>
<evidence type="ECO:0000259" key="5">
    <source>
        <dbReference type="Pfam" id="PF23256"/>
    </source>
</evidence>
<sequence length="411" mass="45747">MAKQVLNDEMFTILVLMALFTTFVTTPVVFAIHKPSTVSSGSSQMPSRLTDFQDKLRILACIHGNGNIHSLINFIESIRATNKSRLKLYVMQLTQLTDRSSSILMVQNSRKNGFPFINRLKSGATQEQIATAFQAYGEVGQVTVHHLTSISLLSTMHEDICHVAKKKGVAMIILPFHKRWRGQGEEVTEDLGQGWREVNQRVLQNAPSSVAVLVNRGGGRRYEQGPETSVAARKRVCIIFIGGPHDRKVLELGSRMAEHPAIRLLFVRFTYCKEAEKEGANHCSPTSANNWEKEKELDEEAVSEFKAKWQESEEYIEKNTTNITEEVLSIGKAQGFDLVVVGKQQLELTNIDFRPEAEHAELGPIGDLFASSGNGITSSLLVIQDRHLITPNENTLVKTAMAESTVSNDTI</sequence>
<dbReference type="InterPro" id="IPR050794">
    <property type="entry name" value="CPA2_transporter"/>
</dbReference>
<dbReference type="GO" id="GO:0006813">
    <property type="term" value="P:potassium ion transport"/>
    <property type="evidence" value="ECO:0007669"/>
    <property type="project" value="UniProtKB-KW"/>
</dbReference>
<protein>
    <recommendedName>
        <fullName evidence="9">Cation/H(+) antiporter 20</fullName>
    </recommendedName>
</protein>
<dbReference type="EMBL" id="JBGMDY010000002">
    <property type="protein sequence ID" value="KAL2344965.1"/>
    <property type="molecule type" value="Genomic_DNA"/>
</dbReference>
<keyword evidence="4" id="KW-0406">Ion transport</keyword>
<feature type="domain" description="Cation/H(+) antiporter C-terminal" evidence="6">
    <location>
        <begin position="236"/>
        <end position="385"/>
    </location>
</feature>
<evidence type="ECO:0000256" key="1">
    <source>
        <dbReference type="ARBA" id="ARBA00022448"/>
    </source>
</evidence>
<dbReference type="PANTHER" id="PTHR32468:SF170">
    <property type="entry name" value="CATION_H+ EXCHANGER 3"/>
    <property type="match status" value="1"/>
</dbReference>
<dbReference type="Pfam" id="PF23256">
    <property type="entry name" value="CHX17_2nd"/>
    <property type="match status" value="1"/>
</dbReference>
<dbReference type="InterPro" id="IPR057291">
    <property type="entry name" value="CHX17_2nd"/>
</dbReference>
<evidence type="ECO:0008006" key="9">
    <source>
        <dbReference type="Google" id="ProtNLM"/>
    </source>
</evidence>
<gene>
    <name evidence="7" type="ORF">Fmac_006250</name>
</gene>
<organism evidence="7 8">
    <name type="scientific">Flemingia macrophylla</name>
    <dbReference type="NCBI Taxonomy" id="520843"/>
    <lineage>
        <taxon>Eukaryota</taxon>
        <taxon>Viridiplantae</taxon>
        <taxon>Streptophyta</taxon>
        <taxon>Embryophyta</taxon>
        <taxon>Tracheophyta</taxon>
        <taxon>Spermatophyta</taxon>
        <taxon>Magnoliopsida</taxon>
        <taxon>eudicotyledons</taxon>
        <taxon>Gunneridae</taxon>
        <taxon>Pentapetalae</taxon>
        <taxon>rosids</taxon>
        <taxon>fabids</taxon>
        <taxon>Fabales</taxon>
        <taxon>Fabaceae</taxon>
        <taxon>Papilionoideae</taxon>
        <taxon>50 kb inversion clade</taxon>
        <taxon>NPAAA clade</taxon>
        <taxon>indigoferoid/millettioid clade</taxon>
        <taxon>Phaseoleae</taxon>
        <taxon>Flemingia</taxon>
    </lineage>
</organism>
<keyword evidence="8" id="KW-1185">Reference proteome</keyword>
<dbReference type="Proteomes" id="UP001603857">
    <property type="component" value="Unassembled WGS sequence"/>
</dbReference>
<dbReference type="InterPro" id="IPR057290">
    <property type="entry name" value="CHX17_C"/>
</dbReference>
<name>A0ABD1NA56_9FABA</name>
<evidence type="ECO:0000259" key="6">
    <source>
        <dbReference type="Pfam" id="PF23259"/>
    </source>
</evidence>
<proteinExistence type="predicted"/>
<feature type="domain" description="Cation/H(+) antiporter central" evidence="5">
    <location>
        <begin position="84"/>
        <end position="219"/>
    </location>
</feature>
<evidence type="ECO:0000256" key="2">
    <source>
        <dbReference type="ARBA" id="ARBA00022538"/>
    </source>
</evidence>
<dbReference type="AlphaFoldDB" id="A0ABD1NA56"/>
<keyword evidence="3" id="KW-0630">Potassium</keyword>
<evidence type="ECO:0000313" key="7">
    <source>
        <dbReference type="EMBL" id="KAL2344965.1"/>
    </source>
</evidence>
<dbReference type="PANTHER" id="PTHR32468">
    <property type="entry name" value="CATION/H + ANTIPORTER"/>
    <property type="match status" value="1"/>
</dbReference>
<keyword evidence="2" id="KW-0633">Potassium transport</keyword>
<dbReference type="Gene3D" id="3.40.50.12370">
    <property type="match status" value="1"/>
</dbReference>
<reference evidence="7 8" key="1">
    <citation type="submission" date="2024-08" db="EMBL/GenBank/DDBJ databases">
        <title>Insights into the chromosomal genome structure of Flemingia macrophylla.</title>
        <authorList>
            <person name="Ding Y."/>
            <person name="Zhao Y."/>
            <person name="Bi W."/>
            <person name="Wu M."/>
            <person name="Zhao G."/>
            <person name="Gong Y."/>
            <person name="Li W."/>
            <person name="Zhang P."/>
        </authorList>
    </citation>
    <scope>NUCLEOTIDE SEQUENCE [LARGE SCALE GENOMIC DNA]</scope>
    <source>
        <strain evidence="7">DYQJB</strain>
        <tissue evidence="7">Leaf</tissue>
    </source>
</reference>
<evidence type="ECO:0000256" key="3">
    <source>
        <dbReference type="ARBA" id="ARBA00022958"/>
    </source>
</evidence>
<evidence type="ECO:0000256" key="4">
    <source>
        <dbReference type="ARBA" id="ARBA00023065"/>
    </source>
</evidence>
<dbReference type="Pfam" id="PF23259">
    <property type="entry name" value="CHX17_C"/>
    <property type="match status" value="1"/>
</dbReference>
<evidence type="ECO:0000313" key="8">
    <source>
        <dbReference type="Proteomes" id="UP001603857"/>
    </source>
</evidence>